<sequence>MRRIHVIGAGAIGLGIAWRAAQRGADVTVFDPDPGSGASTTAAGMLAAVTESHFGEETLADLATDSVTRWPSFAAELENASGLNVGYRDIPTLLVGIEEGDRDNVTRYAGLYRKLGFEVENLTGRTARKAEPLLSQRARGGVRVRADHEVDPRAVHAALLTAAHRAGVHIVRDKVTDPTAGDADVVILAAGCGSAAFDLPVRPVRGVVLRLRADQHQLQPDNIVRAFVRGNPVYIVPRANGEIVIGATSEERGFDATTGTAGATWDLLRNAIDVVPEIAEYHLAEVDVNFRPGTPDNLPILGWKDDLLVATGHYRQGIALLPATADHLAAAAFGETVDSLAPFDPARFADRHAGE</sequence>
<dbReference type="AlphaFoldDB" id="A0A895XLZ8"/>
<dbReference type="GO" id="GO:0050660">
    <property type="term" value="F:flavin adenine dinucleotide binding"/>
    <property type="evidence" value="ECO:0007669"/>
    <property type="project" value="InterPro"/>
</dbReference>
<keyword evidence="8" id="KW-1185">Reference proteome</keyword>
<dbReference type="Gene3D" id="3.30.9.10">
    <property type="entry name" value="D-Amino Acid Oxidase, subunit A, domain 2"/>
    <property type="match status" value="1"/>
</dbReference>
<protein>
    <recommendedName>
        <fullName evidence="5">glycine oxidase</fullName>
        <ecNumber evidence="5">1.4.3.19</ecNumber>
    </recommendedName>
</protein>
<dbReference type="PANTHER" id="PTHR13847:SF289">
    <property type="entry name" value="GLYCINE OXIDASE"/>
    <property type="match status" value="1"/>
</dbReference>
<evidence type="ECO:0000259" key="6">
    <source>
        <dbReference type="Pfam" id="PF01266"/>
    </source>
</evidence>
<dbReference type="GO" id="GO:0009229">
    <property type="term" value="P:thiamine diphosphate biosynthetic process"/>
    <property type="evidence" value="ECO:0007669"/>
    <property type="project" value="UniProtKB-UniPathway"/>
</dbReference>
<dbReference type="GO" id="GO:0005737">
    <property type="term" value="C:cytoplasm"/>
    <property type="evidence" value="ECO:0007669"/>
    <property type="project" value="TreeGrafter"/>
</dbReference>
<evidence type="ECO:0000256" key="2">
    <source>
        <dbReference type="ARBA" id="ARBA00022977"/>
    </source>
</evidence>
<evidence type="ECO:0000256" key="1">
    <source>
        <dbReference type="ARBA" id="ARBA00004948"/>
    </source>
</evidence>
<dbReference type="EMBL" id="CP070496">
    <property type="protein sequence ID" value="QSB06127.1"/>
    <property type="molecule type" value="Genomic_DNA"/>
</dbReference>
<evidence type="ECO:0000256" key="4">
    <source>
        <dbReference type="ARBA" id="ARBA00049872"/>
    </source>
</evidence>
<dbReference type="UniPathway" id="UPA00060"/>
<gene>
    <name evidence="7" type="primary">thiO</name>
    <name evidence="7" type="ORF">JQS30_04200</name>
</gene>
<dbReference type="Gene3D" id="3.50.50.60">
    <property type="entry name" value="FAD/NAD(P)-binding domain"/>
    <property type="match status" value="1"/>
</dbReference>
<feature type="domain" description="FAD dependent oxidoreductase" evidence="6">
    <location>
        <begin position="4"/>
        <end position="330"/>
    </location>
</feature>
<evidence type="ECO:0000313" key="7">
    <source>
        <dbReference type="EMBL" id="QSB06127.1"/>
    </source>
</evidence>
<name>A0A895XLZ8_9ACTN</name>
<comment type="pathway">
    <text evidence="1">Cofactor biosynthesis; thiamine diphosphate biosynthesis.</text>
</comment>
<comment type="catalytic activity">
    <reaction evidence="4">
        <text>glycine + O2 + H2O = glyoxylate + H2O2 + NH4(+)</text>
        <dbReference type="Rhea" id="RHEA:11532"/>
        <dbReference type="ChEBI" id="CHEBI:15377"/>
        <dbReference type="ChEBI" id="CHEBI:15379"/>
        <dbReference type="ChEBI" id="CHEBI:16240"/>
        <dbReference type="ChEBI" id="CHEBI:28938"/>
        <dbReference type="ChEBI" id="CHEBI:36655"/>
        <dbReference type="ChEBI" id="CHEBI:57305"/>
        <dbReference type="EC" id="1.4.3.19"/>
    </reaction>
</comment>
<dbReference type="SUPFAM" id="SSF51905">
    <property type="entry name" value="FAD/NAD(P)-binding domain"/>
    <property type="match status" value="1"/>
</dbReference>
<dbReference type="RefSeq" id="WP_213172138.1">
    <property type="nucleotide sequence ID" value="NZ_CP070496.1"/>
</dbReference>
<dbReference type="EC" id="1.4.3.19" evidence="5"/>
<dbReference type="NCBIfam" id="TIGR02352">
    <property type="entry name" value="thiamin_ThiO"/>
    <property type="match status" value="1"/>
</dbReference>
<dbReference type="PANTHER" id="PTHR13847">
    <property type="entry name" value="SARCOSINE DEHYDROGENASE-RELATED"/>
    <property type="match status" value="1"/>
</dbReference>
<reference evidence="7" key="1">
    <citation type="submission" date="2021-02" db="EMBL/GenBank/DDBJ databases">
        <title>Natronoglycomyces albus gen. nov., sp. nov, a haloalkaliphilic actinobacterium from a soda solonchak soil.</title>
        <authorList>
            <person name="Sorokin D.Y."/>
            <person name="Khijniak T.V."/>
            <person name="Zakharycheva A.P."/>
            <person name="Boueva O.V."/>
            <person name="Ariskina E.V."/>
            <person name="Hahnke R.L."/>
            <person name="Bunk B."/>
            <person name="Sproer C."/>
            <person name="Schumann P."/>
            <person name="Evtushenko L.I."/>
            <person name="Kublanov I.V."/>
        </authorList>
    </citation>
    <scope>NUCLEOTIDE SEQUENCE</scope>
    <source>
        <strain evidence="7">DSM 106290</strain>
    </source>
</reference>
<dbReference type="Proteomes" id="UP000662939">
    <property type="component" value="Chromosome"/>
</dbReference>
<keyword evidence="2" id="KW-0784">Thiamine biosynthesis</keyword>
<proteinExistence type="predicted"/>
<dbReference type="InterPro" id="IPR006076">
    <property type="entry name" value="FAD-dep_OxRdtase"/>
</dbReference>
<keyword evidence="3 7" id="KW-0560">Oxidoreductase</keyword>
<evidence type="ECO:0000256" key="3">
    <source>
        <dbReference type="ARBA" id="ARBA00023002"/>
    </source>
</evidence>
<dbReference type="InterPro" id="IPR012727">
    <property type="entry name" value="Gly_oxidase_ThiO"/>
</dbReference>
<dbReference type="GO" id="GO:0043799">
    <property type="term" value="F:glycine oxidase activity"/>
    <property type="evidence" value="ECO:0007669"/>
    <property type="project" value="UniProtKB-EC"/>
</dbReference>
<evidence type="ECO:0000313" key="8">
    <source>
        <dbReference type="Proteomes" id="UP000662939"/>
    </source>
</evidence>
<dbReference type="GO" id="GO:0009228">
    <property type="term" value="P:thiamine biosynthetic process"/>
    <property type="evidence" value="ECO:0007669"/>
    <property type="project" value="UniProtKB-KW"/>
</dbReference>
<evidence type="ECO:0000256" key="5">
    <source>
        <dbReference type="ARBA" id="ARBA00050018"/>
    </source>
</evidence>
<dbReference type="SUPFAM" id="SSF54373">
    <property type="entry name" value="FAD-linked reductases, C-terminal domain"/>
    <property type="match status" value="1"/>
</dbReference>
<organism evidence="7 8">
    <name type="scientific">Natronoglycomyces albus</name>
    <dbReference type="NCBI Taxonomy" id="2811108"/>
    <lineage>
        <taxon>Bacteria</taxon>
        <taxon>Bacillati</taxon>
        <taxon>Actinomycetota</taxon>
        <taxon>Actinomycetes</taxon>
        <taxon>Glycomycetales</taxon>
        <taxon>Glycomycetaceae</taxon>
        <taxon>Natronoglycomyces</taxon>
    </lineage>
</organism>
<dbReference type="InterPro" id="IPR036188">
    <property type="entry name" value="FAD/NAD-bd_sf"/>
</dbReference>
<dbReference type="KEGG" id="nav:JQS30_04200"/>
<accession>A0A895XLZ8</accession>
<dbReference type="Pfam" id="PF01266">
    <property type="entry name" value="DAO"/>
    <property type="match status" value="1"/>
</dbReference>